<dbReference type="SUPFAM" id="SSF53098">
    <property type="entry name" value="Ribonuclease H-like"/>
    <property type="match status" value="1"/>
</dbReference>
<dbReference type="InterPro" id="IPR045246">
    <property type="entry name" value="Piwi_ago-like"/>
</dbReference>
<proteinExistence type="predicted"/>
<feature type="region of interest" description="Disordered" evidence="1">
    <location>
        <begin position="50"/>
        <end position="74"/>
    </location>
</feature>
<dbReference type="SMART" id="SM01163">
    <property type="entry name" value="DUF1785"/>
    <property type="match status" value="1"/>
</dbReference>
<feature type="compositionally biased region" description="Polar residues" evidence="1">
    <location>
        <begin position="153"/>
        <end position="163"/>
    </location>
</feature>
<dbReference type="InterPro" id="IPR036085">
    <property type="entry name" value="PAZ_dom_sf"/>
</dbReference>
<feature type="region of interest" description="Disordered" evidence="1">
    <location>
        <begin position="363"/>
        <end position="450"/>
    </location>
</feature>
<feature type="compositionally biased region" description="Polar residues" evidence="1">
    <location>
        <begin position="97"/>
        <end position="114"/>
    </location>
</feature>
<feature type="compositionally biased region" description="Basic and acidic residues" evidence="1">
    <location>
        <begin position="1721"/>
        <end position="1749"/>
    </location>
</feature>
<dbReference type="CDD" id="cd02846">
    <property type="entry name" value="PAZ_argonaute_like"/>
    <property type="match status" value="1"/>
</dbReference>
<feature type="domain" description="Piwi" evidence="3">
    <location>
        <begin position="1389"/>
        <end position="1709"/>
    </location>
</feature>
<feature type="region of interest" description="Disordered" evidence="1">
    <location>
        <begin position="1721"/>
        <end position="1752"/>
    </location>
</feature>
<comment type="caution">
    <text evidence="4">The sequence shown here is derived from an EMBL/GenBank/DDBJ whole genome shotgun (WGS) entry which is preliminary data.</text>
</comment>
<feature type="compositionally biased region" description="Polar residues" evidence="1">
    <location>
        <begin position="235"/>
        <end position="258"/>
    </location>
</feature>
<dbReference type="InterPro" id="IPR036397">
    <property type="entry name" value="RNaseH_sf"/>
</dbReference>
<dbReference type="InterPro" id="IPR014811">
    <property type="entry name" value="ArgoL1"/>
</dbReference>
<dbReference type="Pfam" id="PF02170">
    <property type="entry name" value="PAZ"/>
    <property type="match status" value="1"/>
</dbReference>
<accession>A0A9W4NDY7</accession>
<dbReference type="InterPro" id="IPR012337">
    <property type="entry name" value="RNaseH-like_sf"/>
</dbReference>
<organism evidence="4 5">
    <name type="scientific">Penicillium salamii</name>
    <dbReference type="NCBI Taxonomy" id="1612424"/>
    <lineage>
        <taxon>Eukaryota</taxon>
        <taxon>Fungi</taxon>
        <taxon>Dikarya</taxon>
        <taxon>Ascomycota</taxon>
        <taxon>Pezizomycotina</taxon>
        <taxon>Eurotiomycetes</taxon>
        <taxon>Eurotiomycetidae</taxon>
        <taxon>Eurotiales</taxon>
        <taxon>Aspergillaceae</taxon>
        <taxon>Penicillium</taxon>
    </lineage>
</organism>
<evidence type="ECO:0000256" key="1">
    <source>
        <dbReference type="SAM" id="MobiDB-lite"/>
    </source>
</evidence>
<feature type="transmembrane region" description="Helical" evidence="2">
    <location>
        <begin position="604"/>
        <end position="629"/>
    </location>
</feature>
<feature type="compositionally biased region" description="Polar residues" evidence="1">
    <location>
        <begin position="54"/>
        <end position="72"/>
    </location>
</feature>
<dbReference type="SMART" id="SM00950">
    <property type="entry name" value="Piwi"/>
    <property type="match status" value="1"/>
</dbReference>
<keyword evidence="2" id="KW-0472">Membrane</keyword>
<dbReference type="Pfam" id="PF08699">
    <property type="entry name" value="ArgoL1"/>
    <property type="match status" value="1"/>
</dbReference>
<evidence type="ECO:0000313" key="5">
    <source>
        <dbReference type="Proteomes" id="UP001152592"/>
    </source>
</evidence>
<feature type="compositionally biased region" description="Polar residues" evidence="1">
    <location>
        <begin position="364"/>
        <end position="397"/>
    </location>
</feature>
<evidence type="ECO:0000313" key="4">
    <source>
        <dbReference type="EMBL" id="CAG8356306.1"/>
    </source>
</evidence>
<feature type="region of interest" description="Disordered" evidence="1">
    <location>
        <begin position="235"/>
        <end position="293"/>
    </location>
</feature>
<dbReference type="SUPFAM" id="SSF101690">
    <property type="entry name" value="PAZ domain"/>
    <property type="match status" value="2"/>
</dbReference>
<feature type="region of interest" description="Disordered" evidence="1">
    <location>
        <begin position="97"/>
        <end position="164"/>
    </location>
</feature>
<dbReference type="InterPro" id="IPR003100">
    <property type="entry name" value="PAZ_dom"/>
</dbReference>
<evidence type="ECO:0000259" key="3">
    <source>
        <dbReference type="PROSITE" id="PS50822"/>
    </source>
</evidence>
<feature type="region of interest" description="Disordered" evidence="1">
    <location>
        <begin position="467"/>
        <end position="491"/>
    </location>
</feature>
<dbReference type="OrthoDB" id="2017782at2759"/>
<dbReference type="Gene3D" id="3.30.420.10">
    <property type="entry name" value="Ribonuclease H-like superfamily/Ribonuclease H"/>
    <property type="match status" value="1"/>
</dbReference>
<dbReference type="Pfam" id="PF02171">
    <property type="entry name" value="Piwi"/>
    <property type="match status" value="1"/>
</dbReference>
<feature type="compositionally biased region" description="Polar residues" evidence="1">
    <location>
        <begin position="325"/>
        <end position="348"/>
    </location>
</feature>
<feature type="region of interest" description="Disordered" evidence="1">
    <location>
        <begin position="917"/>
        <end position="961"/>
    </location>
</feature>
<feature type="transmembrane region" description="Helical" evidence="2">
    <location>
        <begin position="650"/>
        <end position="671"/>
    </location>
</feature>
<sequence length="1767" mass="196756">MFAQTYDHSFNDLFSQYVNMETSAADGKDSSMPGDLDQFFPLDSLSSDCGDLSPTVSTSKPHQSPQPWSNDWSLLDDGAAADHLAFHDTVHPSAISDTGLNNFEVSRPTATNGLSTSPSTPPTTPRRKPTQSALITPKSIRHRSPNERRSLLHKQSFSPSLMRSSHLAKERMAYPEIWAQRIQNFNLHGSEDRLPLSPPPSDVLIKHEHMPTEAMNRPRESAEMPTQYDARLFQTPSVSMPSPNTALATHQQQQYMGRTSSSNLTNSSPPSADDIFSSSHSSDPHSLSSSWQSDPLNASSISFTPDLQGQDAQWWSPMPSRVAQQQAAYLASPTPNRLQSSGSQNDLTQGGLMIQFDPSFEMSAESSFPSSNMIPTQKFVTPFNPSQTHNHSRSPSLSPKAETSPRDSRNSSISKPTHRRTHSRKLSGQSMNGPKPAKASGSPPRGANKSVSVSFVNFTAHDSKKILTGVAPSGSSKTKARREQEARDRRRKLSEAALRAVRSAGGDVEALEALLLRLVLFNILNTLQALSLTPSFIRHVFPTVVSMSSKVDIAQVPAMRCQLCDHLYCPSSPHSPSHHYIRPGDVITDPTMSFISTINTLIRILSLFSFSPPLAVIFIVTKYPFCFILRVPVSCPHLKHFPRIETPTSNFLISIIFVISKIVVVLSLSLSPLATCLPSFCCLLTTLLQFHYVLSLSPTLNKSGEHTSLVQRTFRSLLLSIGISSIEISVTSYCTPHPQPFFLLSSTTYSQQSSTMSGRGSRDLPIRGPRGGGDRGRGRGSDRGRSAAADNDSRMFKDPIPNPDGRMLNHEAQCVTSFLEDKKDAKSRLSDAKGVVLAYRPGYGTLGRPLNYRANMFVMDFQPDMMVHSYRLKFSPTDITRGQQTFVIKHMLRLYAPFVQKGARIATDGATEVVTLEPLPEDRGVHRVSMPKGNDNDNTGQRPQHSQRPQRSQQGQGARWTVTVEHKESHLINDVLGGLRDPRFRKVVPNKDTSDAEGSHGTHAETNVVRMLNILMSAYPNRTPGTYIVGRGRNKVFRLDHEKQSQYLGGGIEAVRGYYSSVRLAAGHIMLNLNISHSAMFRPGSLINMMDEFRAVNGESRELLNSWLSRLKVYALHLPKRENGDGKIEFPIKHILGTAKPGDGLEDKHPPRVKNVASCADNVQFWYEDGDNEGYITVTEYFRQRYNRQLKYGATHPIVNVGSRKSASYLPAELCEILPGQIFGGTQTGSMSSNMIRFSCRRPPQNYDSIMKEGMGIMGIDDDTKTVGIKPRKDMAMVPARILNAPNLVYAKKVNKPQRGQWNLQDTKFCEGANIKTWTCLTVRRQGKHTSNVESEMNVMHSKLRAHGINIGRPGLPFISVDIGQDHAKNREALETTLINLQKNERYDLLIVILPDTDAAIFDWIKLLGDLRLGILTHCMILDKLKKQQGQDQYISNNAMKINLKMGGCNQFLEPSGLKFIAQGKTMVIGLDVTHPASGEIWMPSIAGIVASIDGHMGQWPGEVRPQESRSEEIVCLDSLLLARLDLWIKHNKAPPSNILIYRDGVSEGQFMMVLKDELPRVRQAAADLSRYRPEYHKFQGYSPKVTIIISGKRHHVRFYPTKATDADKTNNPINGAIIDRIVTRPLYWEFYLQAQSPLQGSARPAHYIVIHDEIFTDPKISPGKPADVVQELTHNICYMMGRATRSVSYATPAFLADRYCDRARKYVAAKNAVDRYNAELEKSGKSKPKPKEHMTKDQKAKDQKDKSNESMVMAVHSHFPNSMVYI</sequence>
<feature type="compositionally biased region" description="Low complexity" evidence="1">
    <location>
        <begin position="940"/>
        <end position="957"/>
    </location>
</feature>
<name>A0A9W4NDY7_9EURO</name>
<dbReference type="Proteomes" id="UP001152592">
    <property type="component" value="Unassembled WGS sequence"/>
</dbReference>
<feature type="compositionally biased region" description="Low complexity" evidence="1">
    <location>
        <begin position="259"/>
        <end position="293"/>
    </location>
</feature>
<evidence type="ECO:0000256" key="2">
    <source>
        <dbReference type="SAM" id="Phobius"/>
    </source>
</evidence>
<dbReference type="PROSITE" id="PS50822">
    <property type="entry name" value="PIWI"/>
    <property type="match status" value="1"/>
</dbReference>
<dbReference type="InterPro" id="IPR032474">
    <property type="entry name" value="Argonaute_N"/>
</dbReference>
<dbReference type="GO" id="GO:0003723">
    <property type="term" value="F:RNA binding"/>
    <property type="evidence" value="ECO:0007669"/>
    <property type="project" value="InterPro"/>
</dbReference>
<protein>
    <recommendedName>
        <fullName evidence="3">Piwi domain-containing protein</fullName>
    </recommendedName>
</protein>
<dbReference type="Gene3D" id="2.170.260.10">
    <property type="entry name" value="paz domain"/>
    <property type="match status" value="1"/>
</dbReference>
<dbReference type="Gene3D" id="3.40.50.2300">
    <property type="match status" value="1"/>
</dbReference>
<feature type="region of interest" description="Disordered" evidence="1">
    <location>
        <begin position="753"/>
        <end position="807"/>
    </location>
</feature>
<reference evidence="4" key="1">
    <citation type="submission" date="2021-07" db="EMBL/GenBank/DDBJ databases">
        <authorList>
            <person name="Branca A.L. A."/>
        </authorList>
    </citation>
    <scope>NUCLEOTIDE SEQUENCE</scope>
</reference>
<dbReference type="Pfam" id="PF16486">
    <property type="entry name" value="ArgoN"/>
    <property type="match status" value="1"/>
</dbReference>
<keyword evidence="2" id="KW-0812">Transmembrane</keyword>
<dbReference type="EMBL" id="CAJVPD010000144">
    <property type="protein sequence ID" value="CAG8356306.1"/>
    <property type="molecule type" value="Genomic_DNA"/>
</dbReference>
<keyword evidence="2" id="KW-1133">Transmembrane helix</keyword>
<gene>
    <name evidence="4" type="ORF">PSALAMII_LOCUS3305</name>
</gene>
<feature type="compositionally biased region" description="Basic and acidic residues" evidence="1">
    <location>
        <begin position="772"/>
        <end position="797"/>
    </location>
</feature>
<feature type="region of interest" description="Disordered" evidence="1">
    <location>
        <begin position="325"/>
        <end position="350"/>
    </location>
</feature>
<dbReference type="CDD" id="cd04657">
    <property type="entry name" value="Piwi_ago-like"/>
    <property type="match status" value="1"/>
</dbReference>
<dbReference type="PANTHER" id="PTHR22891">
    <property type="entry name" value="EUKARYOTIC TRANSLATION INITIATION FACTOR 2C"/>
    <property type="match status" value="1"/>
</dbReference>
<feature type="compositionally biased region" description="Basic residues" evidence="1">
    <location>
        <begin position="416"/>
        <end position="425"/>
    </location>
</feature>
<dbReference type="InterPro" id="IPR003165">
    <property type="entry name" value="Piwi"/>
</dbReference>